<dbReference type="Gene3D" id="1.10.340.70">
    <property type="match status" value="1"/>
</dbReference>
<evidence type="ECO:0000259" key="1">
    <source>
        <dbReference type="Pfam" id="PF17921"/>
    </source>
</evidence>
<sequence length="251" mass="29687">MLQPYTETELRDAQKNDIDLSTLIAWLSTDFSPSKQELQISSSFVRHLWQSKSQLEFRNGILYYFWDDAVAPRLLFITPRKLRQEMLHLCHDLRSVGHLGQDKTLVKLRQTVYWTNKRTFLDQDICKYVQNLRNSLEDAHNIARENLKSAQKRQKQDFDLNLNFRKYCVGDIVLKLDTARKVGISPKLKAPWKGPCVVIEVKSPVLLKIKDRKREEVVHHDRLKLCIDREIPLWLQRLRNDILGRVENKLE</sequence>
<dbReference type="AlphaFoldDB" id="A0A6J8DJ15"/>
<gene>
    <name evidence="2" type="ORF">MCOR_40629</name>
</gene>
<dbReference type="InterPro" id="IPR050951">
    <property type="entry name" value="Retrovirus_Pol_polyprotein"/>
</dbReference>
<dbReference type="PANTHER" id="PTHR37984:SF15">
    <property type="entry name" value="INTEGRASE CATALYTIC DOMAIN-CONTAINING PROTEIN"/>
    <property type="match status" value="1"/>
</dbReference>
<evidence type="ECO:0000313" key="2">
    <source>
        <dbReference type="EMBL" id="CAC5407124.1"/>
    </source>
</evidence>
<name>A0A6J8DJ15_MYTCO</name>
<reference evidence="2 3" key="1">
    <citation type="submission" date="2020-06" db="EMBL/GenBank/DDBJ databases">
        <authorList>
            <person name="Li R."/>
            <person name="Bekaert M."/>
        </authorList>
    </citation>
    <scope>NUCLEOTIDE SEQUENCE [LARGE SCALE GENOMIC DNA]</scope>
    <source>
        <strain evidence="3">wild</strain>
    </source>
</reference>
<protein>
    <recommendedName>
        <fullName evidence="1">Integrase zinc-binding domain-containing protein</fullName>
    </recommendedName>
</protein>
<dbReference type="OrthoDB" id="5832112at2759"/>
<dbReference type="EMBL" id="CACVKT020007353">
    <property type="protein sequence ID" value="CAC5407124.1"/>
    <property type="molecule type" value="Genomic_DNA"/>
</dbReference>
<dbReference type="PANTHER" id="PTHR37984">
    <property type="entry name" value="PROTEIN CBG26694"/>
    <property type="match status" value="1"/>
</dbReference>
<dbReference type="FunFam" id="1.10.340.70:FF:000001">
    <property type="entry name" value="Retrovirus-related Pol polyprotein from transposon gypsy-like Protein"/>
    <property type="match status" value="1"/>
</dbReference>
<organism evidence="2 3">
    <name type="scientific">Mytilus coruscus</name>
    <name type="common">Sea mussel</name>
    <dbReference type="NCBI Taxonomy" id="42192"/>
    <lineage>
        <taxon>Eukaryota</taxon>
        <taxon>Metazoa</taxon>
        <taxon>Spiralia</taxon>
        <taxon>Lophotrochozoa</taxon>
        <taxon>Mollusca</taxon>
        <taxon>Bivalvia</taxon>
        <taxon>Autobranchia</taxon>
        <taxon>Pteriomorphia</taxon>
        <taxon>Mytilida</taxon>
        <taxon>Mytiloidea</taxon>
        <taxon>Mytilidae</taxon>
        <taxon>Mytilinae</taxon>
        <taxon>Mytilus</taxon>
    </lineage>
</organism>
<dbReference type="Proteomes" id="UP000507470">
    <property type="component" value="Unassembled WGS sequence"/>
</dbReference>
<feature type="domain" description="Integrase zinc-binding" evidence="1">
    <location>
        <begin position="79"/>
        <end position="131"/>
    </location>
</feature>
<dbReference type="Pfam" id="PF17921">
    <property type="entry name" value="Integrase_H2C2"/>
    <property type="match status" value="1"/>
</dbReference>
<dbReference type="InterPro" id="IPR041588">
    <property type="entry name" value="Integrase_H2C2"/>
</dbReference>
<proteinExistence type="predicted"/>
<keyword evidence="3" id="KW-1185">Reference proteome</keyword>
<accession>A0A6J8DJ15</accession>
<evidence type="ECO:0000313" key="3">
    <source>
        <dbReference type="Proteomes" id="UP000507470"/>
    </source>
</evidence>